<feature type="region of interest" description="Disordered" evidence="1">
    <location>
        <begin position="201"/>
        <end position="269"/>
    </location>
</feature>
<proteinExistence type="predicted"/>
<dbReference type="EMBL" id="JBBJCI010000288">
    <property type="protein sequence ID" value="KAK7235912.1"/>
    <property type="molecule type" value="Genomic_DNA"/>
</dbReference>
<feature type="chain" id="PRO_5045397684" evidence="2">
    <location>
        <begin position="25"/>
        <end position="309"/>
    </location>
</feature>
<feature type="compositionally biased region" description="Low complexity" evidence="1">
    <location>
        <begin position="201"/>
        <end position="241"/>
    </location>
</feature>
<evidence type="ECO:0000256" key="1">
    <source>
        <dbReference type="SAM" id="MobiDB-lite"/>
    </source>
</evidence>
<protein>
    <submittedName>
        <fullName evidence="3">Uncharacterized protein</fullName>
    </submittedName>
</protein>
<keyword evidence="2" id="KW-0732">Signal</keyword>
<gene>
    <name evidence="3" type="ORF">SO694_0006507</name>
</gene>
<sequence>MRTGLPRWAVVAVVAALLLACALRRRPPTELRRSVGDALPGARVSPTTLVTGPRTFHRFFDSSPFSPSGRYLAALRAPREGPADVAPGETAVVVVVDLEAPGGPRVVRERPTRAWDGQLGAQVQWGASDDVVYCNDLDRDGAVAGVAYRWRERASEALPAPVYHVSRDGAWAASPADLGALRLTQPGYGVVPTPAAAAAARPLRPAAAGPTTASSSWTSGAAGRPSSRSGRSSPRWAGPPSLRDAPLPRQVERSERDAPHGRARDRGAGCAAANHVITIGRDGGDARRVATWRARGNHPNWLDDGRACP</sequence>
<evidence type="ECO:0000313" key="3">
    <source>
        <dbReference type="EMBL" id="KAK7235912.1"/>
    </source>
</evidence>
<dbReference type="Proteomes" id="UP001363151">
    <property type="component" value="Unassembled WGS sequence"/>
</dbReference>
<feature type="signal peptide" evidence="2">
    <location>
        <begin position="1"/>
        <end position="24"/>
    </location>
</feature>
<evidence type="ECO:0000256" key="2">
    <source>
        <dbReference type="SAM" id="SignalP"/>
    </source>
</evidence>
<organism evidence="3 4">
    <name type="scientific">Aureococcus anophagefferens</name>
    <name type="common">Harmful bloom alga</name>
    <dbReference type="NCBI Taxonomy" id="44056"/>
    <lineage>
        <taxon>Eukaryota</taxon>
        <taxon>Sar</taxon>
        <taxon>Stramenopiles</taxon>
        <taxon>Ochrophyta</taxon>
        <taxon>Pelagophyceae</taxon>
        <taxon>Pelagomonadales</taxon>
        <taxon>Pelagomonadaceae</taxon>
        <taxon>Aureococcus</taxon>
    </lineage>
</organism>
<keyword evidence="4" id="KW-1185">Reference proteome</keyword>
<dbReference type="PROSITE" id="PS51257">
    <property type="entry name" value="PROKAR_LIPOPROTEIN"/>
    <property type="match status" value="1"/>
</dbReference>
<name>A0ABR1FQT1_AURAN</name>
<reference evidence="3 4" key="1">
    <citation type="submission" date="2024-03" db="EMBL/GenBank/DDBJ databases">
        <title>Aureococcus anophagefferens CCMP1851 and Kratosvirus quantuckense: Draft genome of a second virus-susceptible host strain in the model system.</title>
        <authorList>
            <person name="Chase E."/>
            <person name="Truchon A.R."/>
            <person name="Schepens W."/>
            <person name="Wilhelm S.W."/>
        </authorList>
    </citation>
    <scope>NUCLEOTIDE SEQUENCE [LARGE SCALE GENOMIC DNA]</scope>
    <source>
        <strain evidence="3 4">CCMP1851</strain>
    </source>
</reference>
<feature type="compositionally biased region" description="Basic and acidic residues" evidence="1">
    <location>
        <begin position="250"/>
        <end position="267"/>
    </location>
</feature>
<accession>A0ABR1FQT1</accession>
<comment type="caution">
    <text evidence="3">The sequence shown here is derived from an EMBL/GenBank/DDBJ whole genome shotgun (WGS) entry which is preliminary data.</text>
</comment>
<evidence type="ECO:0000313" key="4">
    <source>
        <dbReference type="Proteomes" id="UP001363151"/>
    </source>
</evidence>